<dbReference type="Pfam" id="PF01237">
    <property type="entry name" value="Oxysterol_BP"/>
    <property type="match status" value="2"/>
</dbReference>
<dbReference type="Gene3D" id="1.10.287.2720">
    <property type="match status" value="1"/>
</dbReference>
<dbReference type="Gene3D" id="2.40.160.120">
    <property type="match status" value="1"/>
</dbReference>
<evidence type="ECO:0000256" key="2">
    <source>
        <dbReference type="RuleBase" id="RU003844"/>
    </source>
</evidence>
<dbReference type="EMBL" id="JAJGCB010000001">
    <property type="protein sequence ID" value="KAJ8996236.1"/>
    <property type="molecule type" value="Genomic_DNA"/>
</dbReference>
<dbReference type="InterPro" id="IPR018494">
    <property type="entry name" value="Oxysterol-bd_CS"/>
</dbReference>
<dbReference type="GO" id="GO:0120009">
    <property type="term" value="P:intermembrane lipid transfer"/>
    <property type="evidence" value="ECO:0007669"/>
    <property type="project" value="UniProtKB-ARBA"/>
</dbReference>
<evidence type="ECO:0000256" key="1">
    <source>
        <dbReference type="ARBA" id="ARBA00008842"/>
    </source>
</evidence>
<dbReference type="InterPro" id="IPR000648">
    <property type="entry name" value="Oxysterol-bd"/>
</dbReference>
<dbReference type="Gene3D" id="6.10.250.1430">
    <property type="match status" value="1"/>
</dbReference>
<evidence type="ECO:0000313" key="5">
    <source>
        <dbReference type="Proteomes" id="UP001161757"/>
    </source>
</evidence>
<dbReference type="PROSITE" id="PS01013">
    <property type="entry name" value="OSBP"/>
    <property type="match status" value="1"/>
</dbReference>
<dbReference type="GO" id="GO:0008142">
    <property type="term" value="F:oxysterol binding"/>
    <property type="evidence" value="ECO:0007669"/>
    <property type="project" value="TreeGrafter"/>
</dbReference>
<dbReference type="GO" id="GO:0016020">
    <property type="term" value="C:membrane"/>
    <property type="evidence" value="ECO:0007669"/>
    <property type="project" value="TreeGrafter"/>
</dbReference>
<gene>
    <name evidence="4" type="primary">kes1</name>
    <name evidence="4" type="ORF">HRR80_000967</name>
</gene>
<dbReference type="SUPFAM" id="SSF144000">
    <property type="entry name" value="Oxysterol-binding protein-like"/>
    <property type="match status" value="1"/>
</dbReference>
<dbReference type="AlphaFoldDB" id="A0AAN6F547"/>
<feature type="compositionally biased region" description="Polar residues" evidence="3">
    <location>
        <begin position="419"/>
        <end position="444"/>
    </location>
</feature>
<proteinExistence type="inferred from homology"/>
<accession>A0AAN6F547</accession>
<comment type="similarity">
    <text evidence="1 2">Belongs to the OSBP family.</text>
</comment>
<dbReference type="FunFam" id="2.40.160.120:FF:000010">
    <property type="entry name" value="Oxysterol-binding protein homolog 4"/>
    <property type="match status" value="1"/>
</dbReference>
<sequence>MPETEGEAVPIQAKGSWASFLKSIASFNGDLSSLTAPAFILSTQSLVEFSAYWTENTGLFVAPAQERDPAKRALLVLRWLLNTLKQQYYSRSEKLGSEKKPLNPFLGELFLGQWDDEHGVTRLVSEQVSHHPPVTAYCITNDKYRIRLQGYNGQKASFKSTINVKQIGHALLTLYPPGSDQKETYLITLPPLHIESLIYGAPFVELSKYIHIISSSGYIAKIDFSGRGWVSGKKNSFTAALWKQGEGSEKNPLYTAEGQWSGDFTLKEGDGKRAKVIETVRPSEVKLSKLQVAPIEEQDVFESRRAWQKVARSIEKGDMDATAHYKSRIENAQRALRKKEQDENREWKRVFFSQADPNDQDEKVFQDLVKVATNLGGYSWDGVAADKTAGIWRYDEKKAAEAKKPFHEEGLLALGENPDGTSAPVSRVSTNSNQSGNPNAPGSG</sequence>
<dbReference type="GO" id="GO:0005829">
    <property type="term" value="C:cytosol"/>
    <property type="evidence" value="ECO:0007669"/>
    <property type="project" value="TreeGrafter"/>
</dbReference>
<evidence type="ECO:0000313" key="4">
    <source>
        <dbReference type="EMBL" id="KAJ8996236.1"/>
    </source>
</evidence>
<comment type="caution">
    <text evidence="4">The sequence shown here is derived from an EMBL/GenBank/DDBJ whole genome shotgun (WGS) entry which is preliminary data.</text>
</comment>
<dbReference type="PANTHER" id="PTHR10972">
    <property type="entry name" value="OXYSTEROL-BINDING PROTEIN-RELATED"/>
    <property type="match status" value="1"/>
</dbReference>
<protein>
    <submittedName>
        <fullName evidence="4">Oxysterol-binding protein 4</fullName>
    </submittedName>
</protein>
<dbReference type="InterPro" id="IPR037239">
    <property type="entry name" value="OSBP_sf"/>
</dbReference>
<dbReference type="Gene3D" id="3.30.70.3490">
    <property type="match status" value="1"/>
</dbReference>
<dbReference type="Proteomes" id="UP001161757">
    <property type="component" value="Unassembled WGS sequence"/>
</dbReference>
<feature type="region of interest" description="Disordered" evidence="3">
    <location>
        <begin position="409"/>
        <end position="444"/>
    </location>
</feature>
<dbReference type="PANTHER" id="PTHR10972:SF184">
    <property type="entry name" value="OXYSTEROL-BINDING PROTEIN HOMOLOG 4-RELATED"/>
    <property type="match status" value="1"/>
</dbReference>
<evidence type="ECO:0000256" key="3">
    <source>
        <dbReference type="SAM" id="MobiDB-lite"/>
    </source>
</evidence>
<name>A0AAN6F547_EXODE</name>
<reference evidence="4" key="1">
    <citation type="submission" date="2023-01" db="EMBL/GenBank/DDBJ databases">
        <title>Exophiala dermititidis isolated from Cystic Fibrosis Patient.</title>
        <authorList>
            <person name="Kurbessoian T."/>
            <person name="Crocker A."/>
            <person name="Murante D."/>
            <person name="Hogan D.A."/>
            <person name="Stajich J.E."/>
        </authorList>
    </citation>
    <scope>NUCLEOTIDE SEQUENCE</scope>
    <source>
        <strain evidence="4">Ex8</strain>
    </source>
</reference>
<organism evidence="4 5">
    <name type="scientific">Exophiala dermatitidis</name>
    <name type="common">Black yeast-like fungus</name>
    <name type="synonym">Wangiella dermatitidis</name>
    <dbReference type="NCBI Taxonomy" id="5970"/>
    <lineage>
        <taxon>Eukaryota</taxon>
        <taxon>Fungi</taxon>
        <taxon>Dikarya</taxon>
        <taxon>Ascomycota</taxon>
        <taxon>Pezizomycotina</taxon>
        <taxon>Eurotiomycetes</taxon>
        <taxon>Chaetothyriomycetidae</taxon>
        <taxon>Chaetothyriales</taxon>
        <taxon>Herpotrichiellaceae</taxon>
        <taxon>Exophiala</taxon>
    </lineage>
</organism>